<keyword evidence="1 2" id="KW-0732">Signal</keyword>
<dbReference type="InterPro" id="IPR040361">
    <property type="entry name" value="TPD1"/>
</dbReference>
<dbReference type="AlphaFoldDB" id="A0AAD4J1I8"/>
<organism evidence="3 4">
    <name type="scientific">Perilla frutescens var. hirtella</name>
    <name type="common">Perilla citriodora</name>
    <name type="synonym">Perilla setoyensis</name>
    <dbReference type="NCBI Taxonomy" id="608512"/>
    <lineage>
        <taxon>Eukaryota</taxon>
        <taxon>Viridiplantae</taxon>
        <taxon>Streptophyta</taxon>
        <taxon>Embryophyta</taxon>
        <taxon>Tracheophyta</taxon>
        <taxon>Spermatophyta</taxon>
        <taxon>Magnoliopsida</taxon>
        <taxon>eudicotyledons</taxon>
        <taxon>Gunneridae</taxon>
        <taxon>Pentapetalae</taxon>
        <taxon>asterids</taxon>
        <taxon>lamiids</taxon>
        <taxon>Lamiales</taxon>
        <taxon>Lamiaceae</taxon>
        <taxon>Nepetoideae</taxon>
        <taxon>Elsholtzieae</taxon>
        <taxon>Perilla</taxon>
    </lineage>
</organism>
<feature type="signal peptide" evidence="2">
    <location>
        <begin position="1"/>
        <end position="25"/>
    </location>
</feature>
<proteinExistence type="predicted"/>
<evidence type="ECO:0000313" key="4">
    <source>
        <dbReference type="Proteomes" id="UP001190926"/>
    </source>
</evidence>
<name>A0AAD4J1I8_PERFH</name>
<keyword evidence="4" id="KW-1185">Reference proteome</keyword>
<dbReference type="EMBL" id="SDAM02000285">
    <property type="protein sequence ID" value="KAH6824913.1"/>
    <property type="molecule type" value="Genomic_DNA"/>
</dbReference>
<evidence type="ECO:0000256" key="2">
    <source>
        <dbReference type="SAM" id="SignalP"/>
    </source>
</evidence>
<sequence length="127" mass="13767">MSRFICILIAVLCVLVPTKLVSVVAQNICPLSSVTVDQIPTGRSVASKPEWKVNITSECFCTVLDLTLLCPKFTSGIEVNPPVISVDKDGHCVVKTLNPIHNGDSVVFTYAADRIQFQPLSFNEACS</sequence>
<dbReference type="PANTHER" id="PTHR33184:SF72">
    <property type="entry name" value="BETA-1,3-N-ACETYLGLUCOSAMINYLTRANSFERASE FAMILY PROTEIN"/>
    <property type="match status" value="1"/>
</dbReference>
<evidence type="ECO:0000313" key="3">
    <source>
        <dbReference type="EMBL" id="KAH6824913.1"/>
    </source>
</evidence>
<feature type="chain" id="PRO_5042281919" evidence="2">
    <location>
        <begin position="26"/>
        <end position="127"/>
    </location>
</feature>
<dbReference type="GO" id="GO:0001709">
    <property type="term" value="P:cell fate determination"/>
    <property type="evidence" value="ECO:0007669"/>
    <property type="project" value="TreeGrafter"/>
</dbReference>
<dbReference type="Proteomes" id="UP001190926">
    <property type="component" value="Unassembled WGS sequence"/>
</dbReference>
<gene>
    <name evidence="3" type="ORF">C2S53_002749</name>
</gene>
<dbReference type="PANTHER" id="PTHR33184">
    <property type="entry name" value="PROTEIN TAPETUM DETERMINANT 1-LIKE-RELATED"/>
    <property type="match status" value="1"/>
</dbReference>
<protein>
    <submittedName>
        <fullName evidence="3">Uncharacterized protein</fullName>
    </submittedName>
</protein>
<dbReference type="Pfam" id="PF24068">
    <property type="entry name" value="TPD1_C"/>
    <property type="match status" value="1"/>
</dbReference>
<reference evidence="3 4" key="1">
    <citation type="journal article" date="2021" name="Nat. Commun.">
        <title>Incipient diploidization of the medicinal plant Perilla within 10,000 years.</title>
        <authorList>
            <person name="Zhang Y."/>
            <person name="Shen Q."/>
            <person name="Leng L."/>
            <person name="Zhang D."/>
            <person name="Chen S."/>
            <person name="Shi Y."/>
            <person name="Ning Z."/>
            <person name="Chen S."/>
        </authorList>
    </citation>
    <scope>NUCLEOTIDE SEQUENCE [LARGE SCALE GENOMIC DNA]</scope>
    <source>
        <strain evidence="4">cv. PC099</strain>
    </source>
</reference>
<evidence type="ECO:0000256" key="1">
    <source>
        <dbReference type="ARBA" id="ARBA00022729"/>
    </source>
</evidence>
<comment type="caution">
    <text evidence="3">The sequence shown here is derived from an EMBL/GenBank/DDBJ whole genome shotgun (WGS) entry which is preliminary data.</text>
</comment>
<accession>A0AAD4J1I8</accession>